<dbReference type="AlphaFoldDB" id="A0A9W4SWF5"/>
<comment type="caution">
    <text evidence="2">The sequence shown here is derived from an EMBL/GenBank/DDBJ whole genome shotgun (WGS) entry which is preliminary data.</text>
</comment>
<reference evidence="2" key="1">
    <citation type="submission" date="2022-08" db="EMBL/GenBank/DDBJ databases">
        <authorList>
            <person name="Kallberg Y."/>
            <person name="Tangrot J."/>
            <person name="Rosling A."/>
        </authorList>
    </citation>
    <scope>NUCLEOTIDE SEQUENCE</scope>
    <source>
        <strain evidence="2">Wild A</strain>
    </source>
</reference>
<name>A0A9W4SWF5_9GLOM</name>
<feature type="chain" id="PRO_5040756369" evidence="1">
    <location>
        <begin position="23"/>
        <end position="120"/>
    </location>
</feature>
<organism evidence="2 3">
    <name type="scientific">Funneliformis geosporum</name>
    <dbReference type="NCBI Taxonomy" id="1117311"/>
    <lineage>
        <taxon>Eukaryota</taxon>
        <taxon>Fungi</taxon>
        <taxon>Fungi incertae sedis</taxon>
        <taxon>Mucoromycota</taxon>
        <taxon>Glomeromycotina</taxon>
        <taxon>Glomeromycetes</taxon>
        <taxon>Glomerales</taxon>
        <taxon>Glomeraceae</taxon>
        <taxon>Funneliformis</taxon>
    </lineage>
</organism>
<protein>
    <submittedName>
        <fullName evidence="2">1576_t:CDS:1</fullName>
    </submittedName>
</protein>
<sequence length="120" mass="13105">MASKTKTIYLFILFLFIIDCRALTDNAEKVNAILGQSFKRSTINEKFGDDIKFKRDGLIDEVIHTESPAYSISKRQANDDNSGNKGNCNQGVIVSIGARINSSGSGVIVFALTLTIGFLL</sequence>
<dbReference type="EMBL" id="CAMKVN010003229">
    <property type="protein sequence ID" value="CAI2184107.1"/>
    <property type="molecule type" value="Genomic_DNA"/>
</dbReference>
<keyword evidence="1" id="KW-0732">Signal</keyword>
<evidence type="ECO:0000313" key="2">
    <source>
        <dbReference type="EMBL" id="CAI2184107.1"/>
    </source>
</evidence>
<keyword evidence="3" id="KW-1185">Reference proteome</keyword>
<dbReference type="Proteomes" id="UP001153678">
    <property type="component" value="Unassembled WGS sequence"/>
</dbReference>
<evidence type="ECO:0000256" key="1">
    <source>
        <dbReference type="SAM" id="SignalP"/>
    </source>
</evidence>
<proteinExistence type="predicted"/>
<accession>A0A9W4SWF5</accession>
<evidence type="ECO:0000313" key="3">
    <source>
        <dbReference type="Proteomes" id="UP001153678"/>
    </source>
</evidence>
<feature type="signal peptide" evidence="1">
    <location>
        <begin position="1"/>
        <end position="22"/>
    </location>
</feature>
<gene>
    <name evidence="2" type="ORF">FWILDA_LOCUS11415</name>
</gene>